<keyword evidence="7" id="KW-0175">Coiled coil</keyword>
<dbReference type="InterPro" id="IPR046347">
    <property type="entry name" value="bZIP_sf"/>
</dbReference>
<keyword evidence="4" id="KW-0238">DNA-binding</keyword>
<evidence type="ECO:0000313" key="11">
    <source>
        <dbReference type="Proteomes" id="UP001497623"/>
    </source>
</evidence>
<feature type="domain" description="BZIP" evidence="9">
    <location>
        <begin position="394"/>
        <end position="457"/>
    </location>
</feature>
<dbReference type="PANTHER" id="PTHR46164:SF3">
    <property type="entry name" value="ATF6, ISOFORM C"/>
    <property type="match status" value="1"/>
</dbReference>
<dbReference type="EMBL" id="CAXKWB010021413">
    <property type="protein sequence ID" value="CAL4123155.1"/>
    <property type="molecule type" value="Genomic_DNA"/>
</dbReference>
<protein>
    <recommendedName>
        <fullName evidence="9">BZIP domain-containing protein</fullName>
    </recommendedName>
</protein>
<dbReference type="Pfam" id="PF00170">
    <property type="entry name" value="bZIP_1"/>
    <property type="match status" value="1"/>
</dbReference>
<feature type="compositionally biased region" description="Pro residues" evidence="8">
    <location>
        <begin position="586"/>
        <end position="596"/>
    </location>
</feature>
<reference evidence="10 11" key="1">
    <citation type="submission" date="2024-05" db="EMBL/GenBank/DDBJ databases">
        <authorList>
            <person name="Wallberg A."/>
        </authorList>
    </citation>
    <scope>NUCLEOTIDE SEQUENCE [LARGE SCALE GENOMIC DNA]</scope>
</reference>
<keyword evidence="11" id="KW-1185">Reference proteome</keyword>
<dbReference type="GO" id="GO:0005634">
    <property type="term" value="C:nucleus"/>
    <property type="evidence" value="ECO:0007669"/>
    <property type="project" value="TreeGrafter"/>
</dbReference>
<comment type="similarity">
    <text evidence="2">Belongs to the bZIP family. ATF subfamily.</text>
</comment>
<comment type="subcellular location">
    <subcellularLocation>
        <location evidence="1">Membrane</location>
        <topology evidence="1">Single-pass membrane protein</topology>
    </subcellularLocation>
</comment>
<feature type="coiled-coil region" evidence="7">
    <location>
        <begin position="419"/>
        <end position="453"/>
    </location>
</feature>
<name>A0AAV2RFH6_MEGNR</name>
<comment type="caution">
    <text evidence="10">The sequence shown here is derived from an EMBL/GenBank/DDBJ whole genome shotgun (WGS) entry which is preliminary data.</text>
</comment>
<sequence>MDSPSCVLDMFMDDDINSCSSFTSASPLYPPLSPVPVFSHLLTDVSESSSDDDLIHKLSNDLELPLSMDEFEQLSGGIWSTGYNTIKSPWSSGSATSFTSQETDVKSENGGGDLTAEEISQQLYPNLISDTGSVGTTTILKQELNSPQHFLASPPPSDDGDDLWELLLNSAGDVKPNIKILDTPPVTPPQLSDGSPPHSPQPPDPVPPTTRTFILNPTHSRINKSNTSQTNQPIKVVTITTRNCTSGATKGGRVSKTMKIQPKVISSSSQPQVISIVNSVNSAKTTLPKSSTVTGVSNSSTSRLVQLKAPVRVQQQRPNTAPIITHSSSSNSTQAATSPSPATHGLTNAIITHAIGGQPTVLTTNTQNMSTSLAPLAPALQPRIKNDNMPDIKAFKRQQRMIKNRESASLSRKKKKEYVTTLEGQINEINKENTRLKEENIRLQHRVTSLESELASVRQSIGRTPSRKATTALFAVCLFAMLNMAPLTGVLLSSESRLNTMKNLVPGSKISSAEVPTFHQRSLLWTEELSEGSVFENGTDTNSTYSMCPMSINATESLRVKTQLQGWFESKMGKSSNSVNKLPTLLPAPPPPPPPHPKTKEGRKNRFATEGKLNSVLHLQNEKKVQLKENINALAAAAVPSSSEVLPGSSVPSTRMYRYIHPDVLHVEPSRSVGEDTSVVDLPRLGSFLDSIQRRDDTYYVVSFSSDQVLIPATSRNDSSRPRMSLLLPTRPLNESMAPPAQHIAMMQIDCEVTYTKLVHISEDLVPIAMRSNKPSNVSHSTPQHGSSASIKRERRNSKSRSFFAPHKVQDPTK</sequence>
<dbReference type="SUPFAM" id="SSF57959">
    <property type="entry name" value="Leucine zipper domain"/>
    <property type="match status" value="1"/>
</dbReference>
<dbReference type="AlphaFoldDB" id="A0AAV2RFH6"/>
<keyword evidence="6" id="KW-0539">Nucleus</keyword>
<feature type="compositionally biased region" description="Polar residues" evidence="8">
    <location>
        <begin position="773"/>
        <end position="790"/>
    </location>
</feature>
<dbReference type="InterPro" id="IPR051882">
    <property type="entry name" value="ATF_bZIP_TF"/>
</dbReference>
<evidence type="ECO:0000256" key="1">
    <source>
        <dbReference type="ARBA" id="ARBA00004167"/>
    </source>
</evidence>
<dbReference type="PROSITE" id="PS50217">
    <property type="entry name" value="BZIP"/>
    <property type="match status" value="1"/>
</dbReference>
<dbReference type="GO" id="GO:0030968">
    <property type="term" value="P:endoplasmic reticulum unfolded protein response"/>
    <property type="evidence" value="ECO:0007669"/>
    <property type="project" value="TreeGrafter"/>
</dbReference>
<dbReference type="GO" id="GO:0016020">
    <property type="term" value="C:membrane"/>
    <property type="evidence" value="ECO:0007669"/>
    <property type="project" value="UniProtKB-SubCell"/>
</dbReference>
<evidence type="ECO:0000256" key="2">
    <source>
        <dbReference type="ARBA" id="ARBA00009050"/>
    </source>
</evidence>
<keyword evidence="5" id="KW-0804">Transcription</keyword>
<evidence type="ECO:0000313" key="10">
    <source>
        <dbReference type="EMBL" id="CAL4123155.1"/>
    </source>
</evidence>
<evidence type="ECO:0000256" key="5">
    <source>
        <dbReference type="ARBA" id="ARBA00023163"/>
    </source>
</evidence>
<feature type="compositionally biased region" description="Polar residues" evidence="8">
    <location>
        <begin position="91"/>
        <end position="102"/>
    </location>
</feature>
<feature type="compositionally biased region" description="Pro residues" evidence="8">
    <location>
        <begin position="197"/>
        <end position="208"/>
    </location>
</feature>
<keyword evidence="3" id="KW-0805">Transcription regulation</keyword>
<accession>A0AAV2RFH6</accession>
<feature type="region of interest" description="Disordered" evidence="8">
    <location>
        <begin position="772"/>
        <end position="814"/>
    </location>
</feature>
<dbReference type="GO" id="GO:0000981">
    <property type="term" value="F:DNA-binding transcription factor activity, RNA polymerase II-specific"/>
    <property type="evidence" value="ECO:0007669"/>
    <property type="project" value="TreeGrafter"/>
</dbReference>
<feature type="region of interest" description="Disordered" evidence="8">
    <location>
        <begin position="322"/>
        <end position="344"/>
    </location>
</feature>
<evidence type="ECO:0000256" key="8">
    <source>
        <dbReference type="SAM" id="MobiDB-lite"/>
    </source>
</evidence>
<dbReference type="InterPro" id="IPR004827">
    <property type="entry name" value="bZIP"/>
</dbReference>
<dbReference type="Proteomes" id="UP001497623">
    <property type="component" value="Unassembled WGS sequence"/>
</dbReference>
<dbReference type="GO" id="GO:0000978">
    <property type="term" value="F:RNA polymerase II cis-regulatory region sequence-specific DNA binding"/>
    <property type="evidence" value="ECO:0007669"/>
    <property type="project" value="TreeGrafter"/>
</dbReference>
<evidence type="ECO:0000259" key="9">
    <source>
        <dbReference type="PROSITE" id="PS50217"/>
    </source>
</evidence>
<organism evidence="10 11">
    <name type="scientific">Meganyctiphanes norvegica</name>
    <name type="common">Northern krill</name>
    <name type="synonym">Thysanopoda norvegica</name>
    <dbReference type="NCBI Taxonomy" id="48144"/>
    <lineage>
        <taxon>Eukaryota</taxon>
        <taxon>Metazoa</taxon>
        <taxon>Ecdysozoa</taxon>
        <taxon>Arthropoda</taxon>
        <taxon>Crustacea</taxon>
        <taxon>Multicrustacea</taxon>
        <taxon>Malacostraca</taxon>
        <taxon>Eumalacostraca</taxon>
        <taxon>Eucarida</taxon>
        <taxon>Euphausiacea</taxon>
        <taxon>Euphausiidae</taxon>
        <taxon>Meganyctiphanes</taxon>
    </lineage>
</organism>
<feature type="region of interest" description="Disordered" evidence="8">
    <location>
        <begin position="573"/>
        <end position="603"/>
    </location>
</feature>
<feature type="region of interest" description="Disordered" evidence="8">
    <location>
        <begin position="91"/>
        <end position="113"/>
    </location>
</feature>
<dbReference type="CDD" id="cd14700">
    <property type="entry name" value="bZIP_ATF6"/>
    <property type="match status" value="1"/>
</dbReference>
<dbReference type="SMART" id="SM00338">
    <property type="entry name" value="BRLZ"/>
    <property type="match status" value="1"/>
</dbReference>
<gene>
    <name evidence="10" type="ORF">MNOR_LOCUS23843</name>
</gene>
<evidence type="ECO:0000256" key="4">
    <source>
        <dbReference type="ARBA" id="ARBA00023125"/>
    </source>
</evidence>
<evidence type="ECO:0000256" key="6">
    <source>
        <dbReference type="ARBA" id="ARBA00023242"/>
    </source>
</evidence>
<dbReference type="Gene3D" id="1.20.5.170">
    <property type="match status" value="1"/>
</dbReference>
<proteinExistence type="inferred from homology"/>
<evidence type="ECO:0000256" key="7">
    <source>
        <dbReference type="SAM" id="Coils"/>
    </source>
</evidence>
<feature type="region of interest" description="Disordered" evidence="8">
    <location>
        <begin position="176"/>
        <end position="214"/>
    </location>
</feature>
<evidence type="ECO:0000256" key="3">
    <source>
        <dbReference type="ARBA" id="ARBA00023015"/>
    </source>
</evidence>
<dbReference type="PANTHER" id="PTHR46164">
    <property type="entry name" value="ATF6, ISOFORM C"/>
    <property type="match status" value="1"/>
</dbReference>